<feature type="region of interest" description="Disordered" evidence="1">
    <location>
        <begin position="43"/>
        <end position="68"/>
    </location>
</feature>
<sequence length="68" mass="8177">MDRTKRQSRVTRNGKGIDTPMESVKMEVDIQIEYRLNISSNDLNQQQKTNTKRFYDKARMTQSRWKKP</sequence>
<gene>
    <name evidence="2" type="ORF">DPMN_179049</name>
</gene>
<protein>
    <submittedName>
        <fullName evidence="2">Uncharacterized protein</fullName>
    </submittedName>
</protein>
<reference evidence="2" key="2">
    <citation type="submission" date="2020-11" db="EMBL/GenBank/DDBJ databases">
        <authorList>
            <person name="McCartney M.A."/>
            <person name="Auch B."/>
            <person name="Kono T."/>
            <person name="Mallez S."/>
            <person name="Becker A."/>
            <person name="Gohl D.M."/>
            <person name="Silverstein K.A.T."/>
            <person name="Koren S."/>
            <person name="Bechman K.B."/>
            <person name="Herman A."/>
            <person name="Abrahante J.E."/>
            <person name="Garbe J."/>
        </authorList>
    </citation>
    <scope>NUCLEOTIDE SEQUENCE</scope>
    <source>
        <strain evidence="2">Duluth1</strain>
        <tissue evidence="2">Whole animal</tissue>
    </source>
</reference>
<proteinExistence type="predicted"/>
<organism evidence="2 3">
    <name type="scientific">Dreissena polymorpha</name>
    <name type="common">Zebra mussel</name>
    <name type="synonym">Mytilus polymorpha</name>
    <dbReference type="NCBI Taxonomy" id="45954"/>
    <lineage>
        <taxon>Eukaryota</taxon>
        <taxon>Metazoa</taxon>
        <taxon>Spiralia</taxon>
        <taxon>Lophotrochozoa</taxon>
        <taxon>Mollusca</taxon>
        <taxon>Bivalvia</taxon>
        <taxon>Autobranchia</taxon>
        <taxon>Heteroconchia</taxon>
        <taxon>Euheterodonta</taxon>
        <taxon>Imparidentia</taxon>
        <taxon>Neoheterodontei</taxon>
        <taxon>Myida</taxon>
        <taxon>Dreissenoidea</taxon>
        <taxon>Dreissenidae</taxon>
        <taxon>Dreissena</taxon>
    </lineage>
</organism>
<evidence type="ECO:0000313" key="3">
    <source>
        <dbReference type="Proteomes" id="UP000828390"/>
    </source>
</evidence>
<evidence type="ECO:0000256" key="1">
    <source>
        <dbReference type="SAM" id="MobiDB-lite"/>
    </source>
</evidence>
<dbReference type="EMBL" id="JAIWYP010000009">
    <property type="protein sequence ID" value="KAH3777601.1"/>
    <property type="molecule type" value="Genomic_DNA"/>
</dbReference>
<evidence type="ECO:0000313" key="2">
    <source>
        <dbReference type="EMBL" id="KAH3777601.1"/>
    </source>
</evidence>
<accession>A0A9D4ED98</accession>
<feature type="region of interest" description="Disordered" evidence="1">
    <location>
        <begin position="1"/>
        <end position="22"/>
    </location>
</feature>
<dbReference type="Proteomes" id="UP000828390">
    <property type="component" value="Unassembled WGS sequence"/>
</dbReference>
<reference evidence="2" key="1">
    <citation type="journal article" date="2019" name="bioRxiv">
        <title>The Genome of the Zebra Mussel, Dreissena polymorpha: A Resource for Invasive Species Research.</title>
        <authorList>
            <person name="McCartney M.A."/>
            <person name="Auch B."/>
            <person name="Kono T."/>
            <person name="Mallez S."/>
            <person name="Zhang Y."/>
            <person name="Obille A."/>
            <person name="Becker A."/>
            <person name="Abrahante J.E."/>
            <person name="Garbe J."/>
            <person name="Badalamenti J.P."/>
            <person name="Herman A."/>
            <person name="Mangelson H."/>
            <person name="Liachko I."/>
            <person name="Sullivan S."/>
            <person name="Sone E.D."/>
            <person name="Koren S."/>
            <person name="Silverstein K.A.T."/>
            <person name="Beckman K.B."/>
            <person name="Gohl D.M."/>
        </authorList>
    </citation>
    <scope>NUCLEOTIDE SEQUENCE</scope>
    <source>
        <strain evidence="2">Duluth1</strain>
        <tissue evidence="2">Whole animal</tissue>
    </source>
</reference>
<keyword evidence="3" id="KW-1185">Reference proteome</keyword>
<name>A0A9D4ED98_DREPO</name>
<dbReference type="AlphaFoldDB" id="A0A9D4ED98"/>
<comment type="caution">
    <text evidence="2">The sequence shown here is derived from an EMBL/GenBank/DDBJ whole genome shotgun (WGS) entry which is preliminary data.</text>
</comment>